<evidence type="ECO:0000256" key="2">
    <source>
        <dbReference type="SAM" id="SignalP"/>
    </source>
</evidence>
<dbReference type="SUPFAM" id="SSF56925">
    <property type="entry name" value="OMPA-like"/>
    <property type="match status" value="1"/>
</dbReference>
<comment type="similarity">
    <text evidence="1">Belongs to the OmpW/AlkL family.</text>
</comment>
<dbReference type="InterPro" id="IPR011250">
    <property type="entry name" value="OMP/PagP_B-barrel"/>
</dbReference>
<feature type="signal peptide" evidence="2">
    <location>
        <begin position="1"/>
        <end position="24"/>
    </location>
</feature>
<dbReference type="Gene3D" id="2.40.160.20">
    <property type="match status" value="1"/>
</dbReference>
<dbReference type="GO" id="GO:0055085">
    <property type="term" value="P:transmembrane transport"/>
    <property type="evidence" value="ECO:0007669"/>
    <property type="project" value="TreeGrafter"/>
</dbReference>
<feature type="chain" id="PRO_5016351264" evidence="2">
    <location>
        <begin position="25"/>
        <end position="208"/>
    </location>
</feature>
<reference evidence="4" key="1">
    <citation type="submission" date="2018-05" db="EMBL/GenBank/DDBJ databases">
        <title>Zavarzinia sp. HR-AS.</title>
        <authorList>
            <person name="Lee Y."/>
            <person name="Jeon C.O."/>
        </authorList>
    </citation>
    <scope>NUCLEOTIDE SEQUENCE [LARGE SCALE GENOMIC DNA]</scope>
    <source>
        <strain evidence="4">DSM 1231</strain>
    </source>
</reference>
<organism evidence="3 4">
    <name type="scientific">Zavarzinia compransoris</name>
    <dbReference type="NCBI Taxonomy" id="1264899"/>
    <lineage>
        <taxon>Bacteria</taxon>
        <taxon>Pseudomonadati</taxon>
        <taxon>Pseudomonadota</taxon>
        <taxon>Alphaproteobacteria</taxon>
        <taxon>Rhodospirillales</taxon>
        <taxon>Zavarziniaceae</taxon>
        <taxon>Zavarzinia</taxon>
    </lineage>
</organism>
<dbReference type="PANTHER" id="PTHR36920:SF1">
    <property type="entry name" value="OUTER MEMBRANE PROTEIN W"/>
    <property type="match status" value="1"/>
</dbReference>
<dbReference type="GO" id="GO:0019867">
    <property type="term" value="C:outer membrane"/>
    <property type="evidence" value="ECO:0007669"/>
    <property type="project" value="InterPro"/>
</dbReference>
<protein>
    <submittedName>
        <fullName evidence="3">OmpW family protein</fullName>
    </submittedName>
</protein>
<dbReference type="AlphaFoldDB" id="A0A317E304"/>
<dbReference type="PANTHER" id="PTHR36920">
    <property type="match status" value="1"/>
</dbReference>
<dbReference type="RefSeq" id="WP_109921655.1">
    <property type="nucleotide sequence ID" value="NZ_QGLF01000003.1"/>
</dbReference>
<accession>A0A317E304</accession>
<dbReference type="Proteomes" id="UP000246077">
    <property type="component" value="Unassembled WGS sequence"/>
</dbReference>
<dbReference type="Pfam" id="PF03922">
    <property type="entry name" value="OmpW"/>
    <property type="match status" value="1"/>
</dbReference>
<keyword evidence="2" id="KW-0732">Signal</keyword>
<evidence type="ECO:0000256" key="1">
    <source>
        <dbReference type="ARBA" id="ARBA00009330"/>
    </source>
</evidence>
<comment type="caution">
    <text evidence="3">The sequence shown here is derived from an EMBL/GenBank/DDBJ whole genome shotgun (WGS) entry which is preliminary data.</text>
</comment>
<dbReference type="OrthoDB" id="9807574at2"/>
<dbReference type="InterPro" id="IPR005618">
    <property type="entry name" value="OMPW"/>
</dbReference>
<keyword evidence="4" id="KW-1185">Reference proteome</keyword>
<proteinExistence type="inferred from homology"/>
<gene>
    <name evidence="3" type="ORF">DKG75_13570</name>
</gene>
<sequence length="208" mass="22398">MLGRLMLIAATLAGPMIAAAEAAAADRSPWMVRGRVLAVLPEEDLDSINPVLGPNTDVSIDNSVVPELDITYFLTPNIAAELILGTTPHDAKVKSPDVDLGSVWLLPPTLTLQYHFAPEGKIRPYLGVGVNYTIFYGKDEPGGTTVDYENRFGWALQAGVDIPIDDHWALNVDVKQIFLSTEVTVNGAVKADVDIDPLLVGVGVGYRF</sequence>
<evidence type="ECO:0000313" key="4">
    <source>
        <dbReference type="Proteomes" id="UP000246077"/>
    </source>
</evidence>
<evidence type="ECO:0000313" key="3">
    <source>
        <dbReference type="EMBL" id="PWR21011.1"/>
    </source>
</evidence>
<name>A0A317E304_9PROT</name>
<dbReference type="EMBL" id="QGLF01000003">
    <property type="protein sequence ID" value="PWR21011.1"/>
    <property type="molecule type" value="Genomic_DNA"/>
</dbReference>